<reference evidence="3 4" key="1">
    <citation type="submission" date="2023-06" db="EMBL/GenBank/DDBJ databases">
        <title>Actinomycetospora Odt1-22.</title>
        <authorList>
            <person name="Supong K."/>
        </authorList>
    </citation>
    <scope>NUCLEOTIDE SEQUENCE [LARGE SCALE GENOMIC DNA]</scope>
    <source>
        <strain evidence="3 4">Odt1-22</strain>
    </source>
</reference>
<proteinExistence type="predicted"/>
<sequence>MEQSRPQRRSRRGLAVLTAGLVALIGFTVGTAAVAAPGDAGSWAVARASTAKVADLVGAGSINDTGARYGVEGTDLGHMFMVGPQMAMTFGDTFGAPPAKDFFSVAHTDWRSNVIASIDPPASPAKGLPFRGMITDRAGHAKELIPSQKRKGIQETVIPTYGIATGAKNTTMNLQYMSVKSFDTPGHWRLTGSGIVTSTDGGTTWTDSGARWAADSKFGQVAYVRPGGPDDPKAPVAPGTTPGSEIYVYGIPGGRYGDLSLAKVPADRLTDTAAYRYWNGTAWVAGEANAAPVVKGPVGELSVRWNSFYKQWIMMYLVDDTGEVVLRTAPAPTGPWTPAQVVTTTKDFPQAYAPYVTPRWNDGPDIWFTMSQFTTYRVELMTTRLAPLAAGAALPAAVVPQSVPARQGSLSAPPVPTAAPAAAPAATTPATSAPASATPTTAPTTAATTAPVSPGAATTTAPPSIDTATPAAVPTTPAVGGRPGAGG</sequence>
<keyword evidence="4" id="KW-1185">Reference proteome</keyword>
<feature type="region of interest" description="Disordered" evidence="1">
    <location>
        <begin position="406"/>
        <end position="487"/>
    </location>
</feature>
<evidence type="ECO:0000313" key="3">
    <source>
        <dbReference type="EMBL" id="MDL5158568.1"/>
    </source>
</evidence>
<dbReference type="Pfam" id="PF13810">
    <property type="entry name" value="DUF4185"/>
    <property type="match status" value="1"/>
</dbReference>
<feature type="domain" description="DUF4185" evidence="2">
    <location>
        <begin position="61"/>
        <end position="381"/>
    </location>
</feature>
<dbReference type="EMBL" id="JASVWF010000005">
    <property type="protein sequence ID" value="MDL5158568.1"/>
    <property type="molecule type" value="Genomic_DNA"/>
</dbReference>
<evidence type="ECO:0000256" key="1">
    <source>
        <dbReference type="SAM" id="MobiDB-lite"/>
    </source>
</evidence>
<name>A0ABT7MD45_9PSEU</name>
<dbReference type="RefSeq" id="WP_286055107.1">
    <property type="nucleotide sequence ID" value="NZ_JASVWF010000005.1"/>
</dbReference>
<comment type="caution">
    <text evidence="3">The sequence shown here is derived from an EMBL/GenBank/DDBJ whole genome shotgun (WGS) entry which is preliminary data.</text>
</comment>
<evidence type="ECO:0000259" key="2">
    <source>
        <dbReference type="Pfam" id="PF13810"/>
    </source>
</evidence>
<gene>
    <name evidence="3" type="ORF">QRT03_21550</name>
</gene>
<feature type="compositionally biased region" description="Low complexity" evidence="1">
    <location>
        <begin position="418"/>
        <end position="479"/>
    </location>
</feature>
<accession>A0ABT7MD45</accession>
<protein>
    <submittedName>
        <fullName evidence="3">DUF4185 domain-containing protein</fullName>
    </submittedName>
</protein>
<dbReference type="InterPro" id="IPR025442">
    <property type="entry name" value="DUF4185"/>
</dbReference>
<dbReference type="Proteomes" id="UP001231924">
    <property type="component" value="Unassembled WGS sequence"/>
</dbReference>
<organism evidence="3 4">
    <name type="scientific">Actinomycetospora termitidis</name>
    <dbReference type="NCBI Taxonomy" id="3053470"/>
    <lineage>
        <taxon>Bacteria</taxon>
        <taxon>Bacillati</taxon>
        <taxon>Actinomycetota</taxon>
        <taxon>Actinomycetes</taxon>
        <taxon>Pseudonocardiales</taxon>
        <taxon>Pseudonocardiaceae</taxon>
        <taxon>Actinomycetospora</taxon>
    </lineage>
</organism>
<evidence type="ECO:0000313" key="4">
    <source>
        <dbReference type="Proteomes" id="UP001231924"/>
    </source>
</evidence>